<dbReference type="Proteomes" id="UP000070578">
    <property type="component" value="Unassembled WGS sequence"/>
</dbReference>
<dbReference type="AlphaFoldDB" id="A0A139BQQ1"/>
<dbReference type="EMBL" id="LSLI01000081">
    <property type="protein sequence ID" value="KXS31337.1"/>
    <property type="molecule type" value="Genomic_DNA"/>
</dbReference>
<evidence type="ECO:0000313" key="2">
    <source>
        <dbReference type="Proteomes" id="UP000070578"/>
    </source>
</evidence>
<proteinExistence type="predicted"/>
<organism evidence="1 2">
    <name type="scientific">Candidatus Gallionella acididurans</name>
    <dbReference type="NCBI Taxonomy" id="1796491"/>
    <lineage>
        <taxon>Bacteria</taxon>
        <taxon>Pseudomonadati</taxon>
        <taxon>Pseudomonadota</taxon>
        <taxon>Betaproteobacteria</taxon>
        <taxon>Nitrosomonadales</taxon>
        <taxon>Gallionellaceae</taxon>
        <taxon>Gallionella</taxon>
    </lineage>
</organism>
<comment type="caution">
    <text evidence="1">The sequence shown here is derived from an EMBL/GenBank/DDBJ whole genome shotgun (WGS) entry which is preliminary data.</text>
</comment>
<evidence type="ECO:0000313" key="1">
    <source>
        <dbReference type="EMBL" id="KXS31337.1"/>
    </source>
</evidence>
<gene>
    <name evidence="1" type="ORF">AWT59_2539</name>
</gene>
<reference evidence="1 2" key="1">
    <citation type="submission" date="2016-02" db="EMBL/GenBank/DDBJ databases">
        <authorList>
            <person name="Wen L."/>
            <person name="He K."/>
            <person name="Yang H."/>
        </authorList>
    </citation>
    <scope>NUCLEOTIDE SEQUENCE [LARGE SCALE GENOMIC DNA]</scope>
    <source>
        <strain evidence="1">ShG14-8</strain>
    </source>
</reference>
<reference evidence="1 2" key="2">
    <citation type="submission" date="2016-03" db="EMBL/GenBank/DDBJ databases">
        <title>New uncultured bacterium of the family Gallionellaceae from acid mine drainage: description and reconstruction of genome based on metagenomic analysis of microbial community.</title>
        <authorList>
            <person name="Kadnikov V."/>
            <person name="Ivasenko D."/>
            <person name="Beletsky A."/>
            <person name="Mardanov A."/>
            <person name="Danilova E."/>
            <person name="Pimenov N."/>
            <person name="Karnachuk O."/>
            <person name="Ravin N."/>
        </authorList>
    </citation>
    <scope>NUCLEOTIDE SEQUENCE [LARGE SCALE GENOMIC DNA]</scope>
    <source>
        <strain evidence="1">ShG14-8</strain>
    </source>
</reference>
<name>A0A139BQQ1_9PROT</name>
<sequence length="22" mass="2319">MLIAIPEAFMAVADKQSAIADI</sequence>
<accession>A0A139BQQ1</accession>
<protein>
    <submittedName>
        <fullName evidence="1">Uncharacterized protein</fullName>
    </submittedName>
</protein>